<evidence type="ECO:0000256" key="6">
    <source>
        <dbReference type="SAM" id="MobiDB-lite"/>
    </source>
</evidence>
<evidence type="ECO:0000256" key="3">
    <source>
        <dbReference type="ARBA" id="ARBA00022737"/>
    </source>
</evidence>
<feature type="compositionally biased region" description="Acidic residues" evidence="6">
    <location>
        <begin position="195"/>
        <end position="218"/>
    </location>
</feature>
<evidence type="ECO:0000259" key="7">
    <source>
        <dbReference type="SMART" id="SM01156"/>
    </source>
</evidence>
<evidence type="ECO:0000256" key="5">
    <source>
        <dbReference type="ARBA" id="ARBA00023242"/>
    </source>
</evidence>
<dbReference type="InterPro" id="IPR013180">
    <property type="entry name" value="CTNNBL1_N"/>
</dbReference>
<sequence>MATAPDPLAQDLIESWKPAQKDLDNRVQIAEATLEKLTDDLHRSRIPVQVCHNKLKNHPRDDGAKAELKDQLKDSEEMESGKVAQIQAYLQQMSSLMEETFRERCAEEGRAVGMKTKNPEDSASCLLEEWRSVADRLWGAKMTSVDELFKKPNLPSGSVKRKFEAPDPQQAYKSAKLGDNAPPNGNHANGASVEDAADEDDDIEAGPELPPDEDEDEEGRFFGGGVTEDTADALEYIDEQEGDNYTEEKIDSAWLRRLANSFERKVNKNAELRARYESEPQKFMASEADLDSEIKSWSLLSEHPELYSDFAQSEAIGQLVGLLAHENTDIAIGAIQIIAELVDEDVEAEQEQWDAVANALLEADLLELLMSNMARLDESEETDRNGVYYSLAVLEDLSGQQAFAEKIGQEKVLLWLCNRSKNTEKTVSQNKQYAVEVLQVMLQSSPLLRRRLAVDLDGVDLFLQLLAAYRKRDPAKDSTEEEYAENLFDAVTCVVDEPEGKRKFVEAEGVELALIMLKEGSFSKLRALRLLDHACGGQAQASSEVCGKLVEAAGLKVMFNMFMKKADSSTVEHLLGIFTSMLRLLPGESAARIRTLAKFTEKNYEKVAKLIHLRTDYSRKVGAVEKEIKAERADLSEIEAAEREAEWFSRRLDGGLFCLQTLDVVLAWLSAEDLEAKKLVSKDVGFESIKMSLQEQMDGLDPEADDEEDTKEMFGTLISFLQ</sequence>
<comment type="caution">
    <text evidence="8">The sequence shown here is derived from an EMBL/GenBank/DDBJ whole genome shotgun (WGS) entry which is preliminary data.</text>
</comment>
<evidence type="ECO:0000256" key="1">
    <source>
        <dbReference type="ARBA" id="ARBA00004123"/>
    </source>
</evidence>
<dbReference type="AlphaFoldDB" id="A0A3M7DZ68"/>
<dbReference type="OrthoDB" id="1898821at2759"/>
<organism evidence="8 9">
    <name type="scientific">Hortaea werneckii</name>
    <name type="common">Black yeast</name>
    <name type="synonym">Cladosporium werneckii</name>
    <dbReference type="NCBI Taxonomy" id="91943"/>
    <lineage>
        <taxon>Eukaryota</taxon>
        <taxon>Fungi</taxon>
        <taxon>Dikarya</taxon>
        <taxon>Ascomycota</taxon>
        <taxon>Pezizomycotina</taxon>
        <taxon>Dothideomycetes</taxon>
        <taxon>Dothideomycetidae</taxon>
        <taxon>Mycosphaerellales</taxon>
        <taxon>Teratosphaeriaceae</taxon>
        <taxon>Hortaea</taxon>
    </lineage>
</organism>
<feature type="domain" description="Beta-catenin-like protein 1 N-terminal" evidence="7">
    <location>
        <begin position="226"/>
        <end position="335"/>
    </location>
</feature>
<dbReference type="InterPro" id="IPR011989">
    <property type="entry name" value="ARM-like"/>
</dbReference>
<dbReference type="InterPro" id="IPR039678">
    <property type="entry name" value="CTNNBL1"/>
</dbReference>
<keyword evidence="5" id="KW-0539">Nucleus</keyword>
<dbReference type="Pfam" id="PF08216">
    <property type="entry name" value="CTNNBL"/>
    <property type="match status" value="1"/>
</dbReference>
<gene>
    <name evidence="8" type="ORF">D0863_06472</name>
</gene>
<reference evidence="8 9" key="1">
    <citation type="journal article" date="2018" name="BMC Genomics">
        <title>Genomic evidence for intraspecific hybridization in a clonal and extremely halotolerant yeast.</title>
        <authorList>
            <person name="Gostincar C."/>
            <person name="Stajich J.E."/>
            <person name="Zupancic J."/>
            <person name="Zalar P."/>
            <person name="Gunde-Cimerman N."/>
        </authorList>
    </citation>
    <scope>NUCLEOTIDE SEQUENCE [LARGE SCALE GENOMIC DNA]</scope>
    <source>
        <strain evidence="8 9">EXF-2682</strain>
    </source>
</reference>
<feature type="region of interest" description="Disordered" evidence="6">
    <location>
        <begin position="173"/>
        <end position="225"/>
    </location>
</feature>
<feature type="compositionally biased region" description="Basic and acidic residues" evidence="6">
    <location>
        <begin position="58"/>
        <end position="75"/>
    </location>
</feature>
<dbReference type="InterPro" id="IPR016024">
    <property type="entry name" value="ARM-type_fold"/>
</dbReference>
<dbReference type="PANTHER" id="PTHR14978:SF0">
    <property type="entry name" value="BETA-CATENIN-LIKE PROTEIN 1"/>
    <property type="match status" value="1"/>
</dbReference>
<protein>
    <recommendedName>
        <fullName evidence="7">Beta-catenin-like protein 1 N-terminal domain-containing protein</fullName>
    </recommendedName>
</protein>
<proteinExistence type="predicted"/>
<dbReference type="GO" id="GO:0005681">
    <property type="term" value="C:spliceosomal complex"/>
    <property type="evidence" value="ECO:0007669"/>
    <property type="project" value="TreeGrafter"/>
</dbReference>
<evidence type="ECO:0000313" key="9">
    <source>
        <dbReference type="Proteomes" id="UP000269276"/>
    </source>
</evidence>
<dbReference type="PANTHER" id="PTHR14978">
    <property type="entry name" value="BETA-CATENIN-LIKE PROTEIN 1 NUCLEAR ASSOCIATED PROTEIN"/>
    <property type="match status" value="1"/>
</dbReference>
<name>A0A3M7DZ68_HORWE</name>
<dbReference type="SMART" id="SM01156">
    <property type="entry name" value="DUF1716"/>
    <property type="match status" value="1"/>
</dbReference>
<evidence type="ECO:0000256" key="2">
    <source>
        <dbReference type="ARBA" id="ARBA00022553"/>
    </source>
</evidence>
<dbReference type="FunFam" id="1.25.10.10:FF:001136">
    <property type="entry name" value="Beta-catenin-like protein 1"/>
    <property type="match status" value="1"/>
</dbReference>
<comment type="subcellular location">
    <subcellularLocation>
        <location evidence="1">Nucleus</location>
    </subcellularLocation>
</comment>
<dbReference type="Gene3D" id="1.25.10.10">
    <property type="entry name" value="Leucine-rich Repeat Variant"/>
    <property type="match status" value="1"/>
</dbReference>
<feature type="compositionally biased region" description="Low complexity" evidence="6">
    <location>
        <begin position="180"/>
        <end position="191"/>
    </location>
</feature>
<feature type="region of interest" description="Disordered" evidence="6">
    <location>
        <begin position="52"/>
        <end position="78"/>
    </location>
</feature>
<keyword evidence="2" id="KW-0597">Phosphoprotein</keyword>
<keyword evidence="4" id="KW-0175">Coiled coil</keyword>
<evidence type="ECO:0000313" key="8">
    <source>
        <dbReference type="EMBL" id="RMY69427.1"/>
    </source>
</evidence>
<accession>A0A3M7DZ68</accession>
<keyword evidence="3" id="KW-0677">Repeat</keyword>
<dbReference type="Proteomes" id="UP000269276">
    <property type="component" value="Unassembled WGS sequence"/>
</dbReference>
<evidence type="ECO:0000256" key="4">
    <source>
        <dbReference type="ARBA" id="ARBA00023054"/>
    </source>
</evidence>
<dbReference type="EMBL" id="QWIP01000203">
    <property type="protein sequence ID" value="RMY69427.1"/>
    <property type="molecule type" value="Genomic_DNA"/>
</dbReference>
<dbReference type="SUPFAM" id="SSF48371">
    <property type="entry name" value="ARM repeat"/>
    <property type="match status" value="1"/>
</dbReference>
<dbReference type="GO" id="GO:0010467">
    <property type="term" value="P:gene expression"/>
    <property type="evidence" value="ECO:0007669"/>
    <property type="project" value="UniProtKB-ARBA"/>
</dbReference>